<proteinExistence type="predicted"/>
<organism evidence="2">
    <name type="scientific">uncultured Gemmatimonadota bacterium</name>
    <dbReference type="NCBI Taxonomy" id="203437"/>
    <lineage>
        <taxon>Bacteria</taxon>
        <taxon>Pseudomonadati</taxon>
        <taxon>Gemmatimonadota</taxon>
        <taxon>environmental samples</taxon>
    </lineage>
</organism>
<dbReference type="EMBL" id="CADCTW010000184">
    <property type="protein sequence ID" value="CAA9354851.1"/>
    <property type="molecule type" value="Genomic_DNA"/>
</dbReference>
<name>A0A6J4MAY6_9BACT</name>
<protein>
    <submittedName>
        <fullName evidence="2">Uncharacterized protein</fullName>
    </submittedName>
</protein>
<dbReference type="AlphaFoldDB" id="A0A6J4MAY6"/>
<dbReference type="InterPro" id="IPR021314">
    <property type="entry name" value="DUF2911"/>
</dbReference>
<evidence type="ECO:0000313" key="2">
    <source>
        <dbReference type="EMBL" id="CAA9354851.1"/>
    </source>
</evidence>
<feature type="chain" id="PRO_5026988697" evidence="1">
    <location>
        <begin position="26"/>
        <end position="398"/>
    </location>
</feature>
<evidence type="ECO:0000256" key="1">
    <source>
        <dbReference type="SAM" id="SignalP"/>
    </source>
</evidence>
<sequence length="398" mass="43654">MLTRLRPRLAGAVFLLAGAALPARAQRDSAAFVTTYGSDTVSVERWVRDGSRWEAAVLDRSPVALLRRYSVELNRSGRVQRFEERWHNAGDPTGAPTRTLVLEPAPGGWIGRITEYGSTREGMVAGDPAALPYRYREHWPLELAMSRVRPGAARTLPMLDRLEVIPVMLERGAGGEVRVVQERRAPYVARVDEAGNIQGVHIPMVPRDLVVTRAPWMEIDERARRWQAGQFRPLALGELSGGGVARANEFGGTAGPPRAAAPSRKREEAAVGGARIVVEYGKATLRGRESWGGAVPWGQVWSTGGGEPARLTTTRELVLGDPARRTLSLPPGEYTLQSIHEQGSGVLVVSRGTEELGRVPARRVQRVFAEDEFIVEVDPGAIRLIWGESEYVVPFTVR</sequence>
<keyword evidence="1" id="KW-0732">Signal</keyword>
<reference evidence="2" key="1">
    <citation type="submission" date="2020-02" db="EMBL/GenBank/DDBJ databases">
        <authorList>
            <person name="Meier V. D."/>
        </authorList>
    </citation>
    <scope>NUCLEOTIDE SEQUENCE</scope>
    <source>
        <strain evidence="2">AVDCRST_MAG68</strain>
    </source>
</reference>
<dbReference type="Pfam" id="PF11138">
    <property type="entry name" value="DUF2911"/>
    <property type="match status" value="1"/>
</dbReference>
<gene>
    <name evidence="2" type="ORF">AVDCRST_MAG68-3875</name>
</gene>
<feature type="signal peptide" evidence="1">
    <location>
        <begin position="1"/>
        <end position="25"/>
    </location>
</feature>
<accession>A0A6J4MAY6</accession>